<dbReference type="SUPFAM" id="SSF47923">
    <property type="entry name" value="Ypt/Rab-GAP domain of gyp1p"/>
    <property type="match status" value="2"/>
</dbReference>
<dbReference type="InterPro" id="IPR050302">
    <property type="entry name" value="Rab_GAP_TBC_domain"/>
</dbReference>
<evidence type="ECO:0000313" key="5">
    <source>
        <dbReference type="Proteomes" id="UP000694888"/>
    </source>
</evidence>
<protein>
    <submittedName>
        <fullName evidence="6 7">Growth hormone-regulated TBC protein 1</fullName>
    </submittedName>
</protein>
<dbReference type="Proteomes" id="UP000694888">
    <property type="component" value="Unplaced"/>
</dbReference>
<sequence length="346" mass="39575">MAVTSSNAPGTERFGHGKVDPYGFERPEEFDFKTYEQFMSTYLSVLARRASRWKASYGEADVKLSKSRKLKRFCRKGVPGDLRPEVWFQVSLASRRVAAEPDRFRTLKNMTTDPAVSETIMLDIHRTFPENVYFSELGDPNSLRKPLQNVLEAVSLSNPHIGYCQGMNFVAGLLLLIVKSEEKAFWLMDTLIQTVLPDYYAPDMIAVQAEQQLLGEIVRWKLPVLHAHLEGLGVQWSLVGMKWFICLFADVMPVETVLRIWDCLFLEGSKILLRVALTLITVNKDRLLQCTNFPQAMDVFRDIVKDPLTLDCHTFIQNIFSVTGSMPRSKIADMRQKCVRKTLKSR</sequence>
<dbReference type="Gene3D" id="1.10.8.270">
    <property type="entry name" value="putative rabgap domain of human tbc1 domain family member 14 like domains"/>
    <property type="match status" value="1"/>
</dbReference>
<dbReference type="RefSeq" id="XP_005107894.1">
    <property type="nucleotide sequence ID" value="XM_005107837.3"/>
</dbReference>
<feature type="domain" description="Rab-GAP TBC" evidence="4">
    <location>
        <begin position="77"/>
        <end position="268"/>
    </location>
</feature>
<comment type="function">
    <text evidence="2">May act as a GTPase-activating protein for Rab family protein(s).</text>
</comment>
<proteinExistence type="predicted"/>
<dbReference type="RefSeq" id="XP_035828164.1">
    <property type="nucleotide sequence ID" value="XM_035972271.1"/>
</dbReference>
<dbReference type="Pfam" id="PF00566">
    <property type="entry name" value="RabGAP-TBC"/>
    <property type="match status" value="1"/>
</dbReference>
<keyword evidence="5" id="KW-1185">Reference proteome</keyword>
<evidence type="ECO:0000256" key="1">
    <source>
        <dbReference type="ARBA" id="ARBA00022468"/>
    </source>
</evidence>
<dbReference type="SMART" id="SM00164">
    <property type="entry name" value="TBC"/>
    <property type="match status" value="1"/>
</dbReference>
<dbReference type="PANTHER" id="PTHR47219">
    <property type="entry name" value="RAB GTPASE-ACTIVATING PROTEIN 1-LIKE"/>
    <property type="match status" value="1"/>
</dbReference>
<name>A0ABM0K3H4_APLCA</name>
<organism evidence="5 6">
    <name type="scientific">Aplysia californica</name>
    <name type="common">California sea hare</name>
    <dbReference type="NCBI Taxonomy" id="6500"/>
    <lineage>
        <taxon>Eukaryota</taxon>
        <taxon>Metazoa</taxon>
        <taxon>Spiralia</taxon>
        <taxon>Lophotrochozoa</taxon>
        <taxon>Mollusca</taxon>
        <taxon>Gastropoda</taxon>
        <taxon>Heterobranchia</taxon>
        <taxon>Euthyneura</taxon>
        <taxon>Tectipleura</taxon>
        <taxon>Aplysiida</taxon>
        <taxon>Aplysioidea</taxon>
        <taxon>Aplysiidae</taxon>
        <taxon>Aplysia</taxon>
    </lineage>
</organism>
<accession>A0ABM0K3H4</accession>
<dbReference type="InterPro" id="IPR035969">
    <property type="entry name" value="Rab-GAP_TBC_sf"/>
</dbReference>
<gene>
    <name evidence="6 7" type="primary">LOC101855675</name>
</gene>
<evidence type="ECO:0000256" key="3">
    <source>
        <dbReference type="SAM" id="MobiDB-lite"/>
    </source>
</evidence>
<reference evidence="6 7" key="1">
    <citation type="submission" date="2025-05" db="UniProtKB">
        <authorList>
            <consortium name="RefSeq"/>
        </authorList>
    </citation>
    <scope>IDENTIFICATION</scope>
</reference>
<evidence type="ECO:0000313" key="6">
    <source>
        <dbReference type="RefSeq" id="XP_005107894.1"/>
    </source>
</evidence>
<dbReference type="Gene3D" id="1.10.10.750">
    <property type="entry name" value="Ypt/Rab-GAP domain of gyp1p, domain 1"/>
    <property type="match status" value="1"/>
</dbReference>
<evidence type="ECO:0000313" key="7">
    <source>
        <dbReference type="RefSeq" id="XP_035828164.1"/>
    </source>
</evidence>
<dbReference type="PROSITE" id="PS50086">
    <property type="entry name" value="TBC_RABGAP"/>
    <property type="match status" value="1"/>
</dbReference>
<dbReference type="GeneID" id="101855675"/>
<feature type="region of interest" description="Disordered" evidence="3">
    <location>
        <begin position="1"/>
        <end position="20"/>
    </location>
</feature>
<dbReference type="PANTHER" id="PTHR47219:SF10">
    <property type="entry name" value="GROWTH HORMONE-REGULATED TBC PROTEIN 1"/>
    <property type="match status" value="1"/>
</dbReference>
<keyword evidence="1" id="KW-0343">GTPase activation</keyword>
<dbReference type="Gene3D" id="1.10.472.80">
    <property type="entry name" value="Ypt/Rab-GAP domain of gyp1p, domain 3"/>
    <property type="match status" value="1"/>
</dbReference>
<evidence type="ECO:0000259" key="4">
    <source>
        <dbReference type="PROSITE" id="PS50086"/>
    </source>
</evidence>
<evidence type="ECO:0000256" key="2">
    <source>
        <dbReference type="ARBA" id="ARBA00043879"/>
    </source>
</evidence>
<dbReference type="InterPro" id="IPR000195">
    <property type="entry name" value="Rab-GAP-TBC_dom"/>
</dbReference>